<comment type="pathway">
    <text evidence="10">Cell wall biogenesis; peptidoglycan biosynthesis.</text>
</comment>
<keyword evidence="2 10" id="KW-1003">Cell membrane</keyword>
<keyword evidence="4 10" id="KW-0133">Cell shape</keyword>
<feature type="transmembrane region" description="Helical" evidence="10">
    <location>
        <begin position="15"/>
        <end position="32"/>
    </location>
</feature>
<reference evidence="13" key="1">
    <citation type="journal article" date="2019" name="Int. J. Syst. Evol. Microbiol.">
        <title>The Global Catalogue of Microorganisms (GCM) 10K type strain sequencing project: providing services to taxonomists for standard genome sequencing and annotation.</title>
        <authorList>
            <consortium name="The Broad Institute Genomics Platform"/>
            <consortium name="The Broad Institute Genome Sequencing Center for Infectious Disease"/>
            <person name="Wu L."/>
            <person name="Ma J."/>
        </authorList>
    </citation>
    <scope>NUCLEOTIDE SEQUENCE [LARGE SCALE GENOMIC DNA]</scope>
    <source>
        <strain evidence="13">DT28</strain>
    </source>
</reference>
<evidence type="ECO:0000256" key="5">
    <source>
        <dbReference type="ARBA" id="ARBA00022984"/>
    </source>
</evidence>
<dbReference type="Pfam" id="PF03023">
    <property type="entry name" value="MurJ"/>
    <property type="match status" value="1"/>
</dbReference>
<feature type="transmembrane region" description="Helical" evidence="10">
    <location>
        <begin position="426"/>
        <end position="448"/>
    </location>
</feature>
<dbReference type="PIRSF" id="PIRSF002869">
    <property type="entry name" value="MviN"/>
    <property type="match status" value="1"/>
</dbReference>
<keyword evidence="5 10" id="KW-0573">Peptidoglycan synthesis</keyword>
<evidence type="ECO:0000256" key="2">
    <source>
        <dbReference type="ARBA" id="ARBA00022475"/>
    </source>
</evidence>
<feature type="transmembrane region" description="Helical" evidence="10">
    <location>
        <begin position="208"/>
        <end position="228"/>
    </location>
</feature>
<evidence type="ECO:0000256" key="8">
    <source>
        <dbReference type="ARBA" id="ARBA00060041"/>
    </source>
</evidence>
<keyword evidence="7 10" id="KW-0472">Membrane</keyword>
<evidence type="ECO:0000256" key="7">
    <source>
        <dbReference type="ARBA" id="ARBA00023136"/>
    </source>
</evidence>
<proteinExistence type="inferred from homology"/>
<name>A0ABV9JPU9_9GAMM</name>
<dbReference type="InterPro" id="IPR051050">
    <property type="entry name" value="Lipid_II_flippase_MurJ/MviN"/>
</dbReference>
<dbReference type="EMBL" id="JBHSGB010000013">
    <property type="protein sequence ID" value="MFC4656283.1"/>
    <property type="molecule type" value="Genomic_DNA"/>
</dbReference>
<feature type="transmembrane region" description="Helical" evidence="10">
    <location>
        <begin position="500"/>
        <end position="518"/>
    </location>
</feature>
<accession>A0ABV9JPU9</accession>
<evidence type="ECO:0000256" key="4">
    <source>
        <dbReference type="ARBA" id="ARBA00022960"/>
    </source>
</evidence>
<dbReference type="PANTHER" id="PTHR47019">
    <property type="entry name" value="LIPID II FLIPPASE MURJ"/>
    <property type="match status" value="1"/>
</dbReference>
<feature type="transmembrane region" description="Helical" evidence="10">
    <location>
        <begin position="103"/>
        <end position="131"/>
    </location>
</feature>
<protein>
    <recommendedName>
        <fullName evidence="10">Probable lipid II flippase MurJ</fullName>
    </recommendedName>
</protein>
<evidence type="ECO:0000256" key="6">
    <source>
        <dbReference type="ARBA" id="ARBA00022989"/>
    </source>
</evidence>
<dbReference type="PRINTS" id="PR01806">
    <property type="entry name" value="VIRFACTRMVIN"/>
</dbReference>
<keyword evidence="10" id="KW-0997">Cell inner membrane</keyword>
<dbReference type="PANTHER" id="PTHR47019:SF1">
    <property type="entry name" value="LIPID II FLIPPASE MURJ"/>
    <property type="match status" value="1"/>
</dbReference>
<feature type="transmembrane region" description="Helical" evidence="10">
    <location>
        <begin position="266"/>
        <end position="287"/>
    </location>
</feature>
<dbReference type="HAMAP" id="MF_02078">
    <property type="entry name" value="MurJ_MviN"/>
    <property type="match status" value="1"/>
</dbReference>
<dbReference type="Proteomes" id="UP001595962">
    <property type="component" value="Unassembled WGS sequence"/>
</dbReference>
<keyword evidence="6 10" id="KW-1133">Transmembrane helix</keyword>
<comment type="function">
    <text evidence="8 10 11">Involved in peptidoglycan biosynthesis. Transports lipid-linked peptidoglycan precursors from the inner to the outer leaflet of the cytoplasmic membrane.</text>
</comment>
<evidence type="ECO:0000313" key="12">
    <source>
        <dbReference type="EMBL" id="MFC4656283.1"/>
    </source>
</evidence>
<keyword evidence="13" id="KW-1185">Reference proteome</keyword>
<keyword evidence="3 10" id="KW-0812">Transmembrane</keyword>
<dbReference type="CDD" id="cd13123">
    <property type="entry name" value="MATE_MurJ_like"/>
    <property type="match status" value="1"/>
</dbReference>
<feature type="transmembrane region" description="Helical" evidence="10">
    <location>
        <begin position="143"/>
        <end position="164"/>
    </location>
</feature>
<feature type="transmembrane region" description="Helical" evidence="10">
    <location>
        <begin position="373"/>
        <end position="394"/>
    </location>
</feature>
<keyword evidence="10 11" id="KW-0813">Transport</keyword>
<dbReference type="NCBIfam" id="TIGR01695">
    <property type="entry name" value="murJ_mviN"/>
    <property type="match status" value="1"/>
</dbReference>
<sequence>MPALYYREPSVSGKLLKSGMIVSFMTLISRILGLVRDVIVANVLGAGAAADVFFMANRIPNFLRRLFAEGAFSQAFVPVLAEVKEKHGDDAVRLLIARASGTLGLIVTGVTLLAMIGSPVLMMLFGAGWFTAYLNGEPEGDKYLQAAFLLKITFPYLWFITFVALSGAVLNTYNRFAVAAFTPVFLNIAMIGSALWLAPQMQNPAEAIAWGVFLGGLIQFLFQLPFLAKAGLLVRPRWGWSDPYVTRIRTLMIPALFGVSVSQINLLLDAIIASFLVTGAVSWLYYSDRLLEFPLGLFGIAIATVILPGLSRHYAAASEAAFRYMLDWAVRFICLFGIPSMLGLIVLAEPIISTVFMRGEFKAEDVLATSYSLMAYCSGLVTLMLIKVLAPAFYARQDIKTPVRIAIIAMVANMAFNLMLAPFLSYVGLALATAMSGTLNAVLLYRGLKQRGIYQFSRKTWVFIGKATGAGLVMAGALYWLTPGLQSWISLGLAQQTLDLAGLFAVAVLSYFAVLWLLGVRLSDFKRQTTAES</sequence>
<feature type="transmembrane region" description="Helical" evidence="10">
    <location>
        <begin position="293"/>
        <end position="311"/>
    </location>
</feature>
<comment type="subcellular location">
    <subcellularLocation>
        <location evidence="10">Cell inner membrane</location>
        <topology evidence="10">Multi-pass membrane protein</topology>
    </subcellularLocation>
    <subcellularLocation>
        <location evidence="1">Cell membrane</location>
        <topology evidence="1">Multi-pass membrane protein</topology>
    </subcellularLocation>
</comment>
<organism evidence="12 13">
    <name type="scientific">Rheinheimera marina</name>
    <dbReference type="NCBI Taxonomy" id="1774958"/>
    <lineage>
        <taxon>Bacteria</taxon>
        <taxon>Pseudomonadati</taxon>
        <taxon>Pseudomonadota</taxon>
        <taxon>Gammaproteobacteria</taxon>
        <taxon>Chromatiales</taxon>
        <taxon>Chromatiaceae</taxon>
        <taxon>Rheinheimera</taxon>
    </lineage>
</organism>
<feature type="transmembrane region" description="Helical" evidence="10">
    <location>
        <begin position="176"/>
        <end position="196"/>
    </location>
</feature>
<feature type="transmembrane region" description="Helical" evidence="10">
    <location>
        <begin position="332"/>
        <end position="353"/>
    </location>
</feature>
<evidence type="ECO:0000256" key="3">
    <source>
        <dbReference type="ARBA" id="ARBA00022692"/>
    </source>
</evidence>
<evidence type="ECO:0000256" key="1">
    <source>
        <dbReference type="ARBA" id="ARBA00004651"/>
    </source>
</evidence>
<comment type="similarity">
    <text evidence="9 10 11">Belongs to the MurJ/MviN family.</text>
</comment>
<evidence type="ECO:0000256" key="11">
    <source>
        <dbReference type="PIRNR" id="PIRNR002869"/>
    </source>
</evidence>
<gene>
    <name evidence="10 12" type="primary">murJ</name>
    <name evidence="12" type="ORF">ACFO3I_14800</name>
</gene>
<feature type="transmembrane region" description="Helical" evidence="10">
    <location>
        <begin position="460"/>
        <end position="480"/>
    </location>
</feature>
<feature type="transmembrane region" description="Helical" evidence="10">
    <location>
        <begin position="401"/>
        <end position="420"/>
    </location>
</feature>
<evidence type="ECO:0000256" key="10">
    <source>
        <dbReference type="HAMAP-Rule" id="MF_02078"/>
    </source>
</evidence>
<evidence type="ECO:0000256" key="9">
    <source>
        <dbReference type="ARBA" id="ARBA00061532"/>
    </source>
</evidence>
<dbReference type="RefSeq" id="WP_377335270.1">
    <property type="nucleotide sequence ID" value="NZ_JBHSGB010000013.1"/>
</dbReference>
<keyword evidence="10 11" id="KW-0961">Cell wall biogenesis/degradation</keyword>
<comment type="caution">
    <text evidence="12">The sequence shown here is derived from an EMBL/GenBank/DDBJ whole genome shotgun (WGS) entry which is preliminary data.</text>
</comment>
<dbReference type="InterPro" id="IPR004268">
    <property type="entry name" value="MurJ"/>
</dbReference>
<evidence type="ECO:0000313" key="13">
    <source>
        <dbReference type="Proteomes" id="UP001595962"/>
    </source>
</evidence>